<evidence type="ECO:0000313" key="3">
    <source>
        <dbReference type="EMBL" id="CAJ0726748.1"/>
    </source>
</evidence>
<gene>
    <name evidence="4" type="ORF">DEE74_20695</name>
    <name evidence="3" type="ORF">R38712_03153</name>
</gene>
<dbReference type="EMBL" id="CATWFT010000009">
    <property type="protein sequence ID" value="CAJ0726748.1"/>
    <property type="molecule type" value="Genomic_DNA"/>
</dbReference>
<feature type="signal peptide" evidence="1">
    <location>
        <begin position="1"/>
        <end position="26"/>
    </location>
</feature>
<organism evidence="4 6">
    <name type="scientific">Ralstonia pickettii</name>
    <name type="common">Burkholderia pickettii</name>
    <dbReference type="NCBI Taxonomy" id="329"/>
    <lineage>
        <taxon>Bacteria</taxon>
        <taxon>Pseudomonadati</taxon>
        <taxon>Pseudomonadota</taxon>
        <taxon>Betaproteobacteria</taxon>
        <taxon>Burkholderiales</taxon>
        <taxon>Burkholderiaceae</taxon>
        <taxon>Ralstonia</taxon>
    </lineage>
</organism>
<dbReference type="Proteomes" id="UP001199322">
    <property type="component" value="Unassembled WGS sequence"/>
</dbReference>
<dbReference type="RefSeq" id="WP_012435632.1">
    <property type="nucleotide sequence ID" value="NZ_CATWFT010000009.1"/>
</dbReference>
<dbReference type="AlphaFoldDB" id="A0A2P4RAE5"/>
<reference evidence="4" key="1">
    <citation type="submission" date="2018-06" db="EMBL/GenBank/DDBJ databases">
        <authorList>
            <person name="O'Rourke A."/>
        </authorList>
    </citation>
    <scope>NUCLEOTIDE SEQUENCE</scope>
    <source>
        <strain evidence="4">132550021-3</strain>
    </source>
</reference>
<protein>
    <submittedName>
        <fullName evidence="4">Toxin co-regulated pilus biosynthesis Q family protein</fullName>
    </submittedName>
</protein>
<comment type="caution">
    <text evidence="4">The sequence shown here is derived from an EMBL/GenBank/DDBJ whole genome shotgun (WGS) entry which is preliminary data.</text>
</comment>
<reference evidence="3 5" key="2">
    <citation type="submission" date="2023-07" db="EMBL/GenBank/DDBJ databases">
        <authorList>
            <person name="Peeters C."/>
        </authorList>
    </citation>
    <scope>NUCLEOTIDE SEQUENCE [LARGE SCALE GENOMIC DNA]</scope>
    <source>
        <strain evidence="3 5">R-38712</strain>
    </source>
</reference>
<evidence type="ECO:0000313" key="6">
    <source>
        <dbReference type="Proteomes" id="UP001199322"/>
    </source>
</evidence>
<keyword evidence="1" id="KW-0732">Signal</keyword>
<evidence type="ECO:0000259" key="2">
    <source>
        <dbReference type="Pfam" id="PF10671"/>
    </source>
</evidence>
<name>A0A2P4RAE5_RALPI</name>
<dbReference type="Proteomes" id="UP001189303">
    <property type="component" value="Unassembled WGS sequence"/>
</dbReference>
<keyword evidence="5" id="KW-1185">Reference proteome</keyword>
<accession>A0A2P4RAE5</accession>
<evidence type="ECO:0000256" key="1">
    <source>
        <dbReference type="SAM" id="SignalP"/>
    </source>
</evidence>
<feature type="domain" description="Toxin co-regulated pilus biosynthesis protein Q C-terminal" evidence="2">
    <location>
        <begin position="92"/>
        <end position="168"/>
    </location>
</feature>
<dbReference type="OMA" id="DSWRGNR"/>
<proteinExistence type="predicted"/>
<sequence length="174" mass="18503">MRSLLSHKRMAVIAMAACTFVSSVHAGTRTQSVDGDGWQPLGSSVRKASVAGQANRNGASDPNTLVAAASALASTSPEPAVSVTSVPSNRPFELIADESVEQQLLEWARRAGWKVLWRVQDAWVVPGNKSYGDDFESAVKRVTEDLAANGTDVLGDSWRGNHTIVITQNGAAEQ</sequence>
<dbReference type="EMBL" id="QGBI01000023">
    <property type="protein sequence ID" value="MBX3892288.1"/>
    <property type="molecule type" value="Genomic_DNA"/>
</dbReference>
<feature type="chain" id="PRO_5044384693" evidence="1">
    <location>
        <begin position="27"/>
        <end position="174"/>
    </location>
</feature>
<dbReference type="InterPro" id="IPR018927">
    <property type="entry name" value="Pilus_synth_Q_C"/>
</dbReference>
<dbReference type="Pfam" id="PF10671">
    <property type="entry name" value="TcpQ"/>
    <property type="match status" value="1"/>
</dbReference>
<evidence type="ECO:0000313" key="4">
    <source>
        <dbReference type="EMBL" id="MBX3892288.1"/>
    </source>
</evidence>
<evidence type="ECO:0000313" key="5">
    <source>
        <dbReference type="Proteomes" id="UP001189303"/>
    </source>
</evidence>